<feature type="compositionally biased region" description="Basic and acidic residues" evidence="1">
    <location>
        <begin position="41"/>
        <end position="51"/>
    </location>
</feature>
<evidence type="ECO:0000256" key="1">
    <source>
        <dbReference type="SAM" id="MobiDB-lite"/>
    </source>
</evidence>
<reference evidence="2 3" key="1">
    <citation type="submission" date="2015-01" db="EMBL/GenBank/DDBJ databases">
        <title>Genome of allotetraploid Gossypium barbadense reveals genomic plasticity and fiber elongation in cotton evolution.</title>
        <authorList>
            <person name="Chen X."/>
            <person name="Liu X."/>
            <person name="Zhao B."/>
            <person name="Zheng H."/>
            <person name="Hu Y."/>
            <person name="Lu G."/>
            <person name="Yang C."/>
            <person name="Chen J."/>
            <person name="Shan C."/>
            <person name="Zhang L."/>
            <person name="Zhou Y."/>
            <person name="Wang L."/>
            <person name="Guo W."/>
            <person name="Bai Y."/>
            <person name="Ruan J."/>
            <person name="Shangguan X."/>
            <person name="Mao Y."/>
            <person name="Jiang J."/>
            <person name="Zhu Y."/>
            <person name="Lei J."/>
            <person name="Kang H."/>
            <person name="Chen S."/>
            <person name="He X."/>
            <person name="Wang R."/>
            <person name="Wang Y."/>
            <person name="Chen J."/>
            <person name="Wang L."/>
            <person name="Yu S."/>
            <person name="Wang B."/>
            <person name="Wei J."/>
            <person name="Song S."/>
            <person name="Lu X."/>
            <person name="Gao Z."/>
            <person name="Gu W."/>
            <person name="Deng X."/>
            <person name="Ma D."/>
            <person name="Wang S."/>
            <person name="Liang W."/>
            <person name="Fang L."/>
            <person name="Cai C."/>
            <person name="Zhu X."/>
            <person name="Zhou B."/>
            <person name="Zhang Y."/>
            <person name="Chen Z."/>
            <person name="Xu S."/>
            <person name="Zhu R."/>
            <person name="Wang S."/>
            <person name="Zhang T."/>
            <person name="Zhao G."/>
        </authorList>
    </citation>
    <scope>NUCLEOTIDE SEQUENCE [LARGE SCALE GENOMIC DNA]</scope>
    <source>
        <strain evidence="3">cv. Xinhai21</strain>
        <tissue evidence="2">Leaf</tissue>
    </source>
</reference>
<name>A0A2P5VYD6_GOSBA</name>
<dbReference type="EMBL" id="KZ670149">
    <property type="protein sequence ID" value="PPR83827.1"/>
    <property type="molecule type" value="Genomic_DNA"/>
</dbReference>
<evidence type="ECO:0000313" key="3">
    <source>
        <dbReference type="Proteomes" id="UP000239757"/>
    </source>
</evidence>
<evidence type="ECO:0000313" key="2">
    <source>
        <dbReference type="EMBL" id="PPR83827.1"/>
    </source>
</evidence>
<sequence>MARQKIEQVPGPPTVGSSHSHHHGPRCAIFPEGAARPSGDGGRDESKRQRAESQWIVAARPLCHLQYSVAYLSRLQRILPIARWELRSKEAPATFSPRSLHLRHMPLGAKGPYCGSAIGRRARAPLLAQILT</sequence>
<dbReference type="Proteomes" id="UP000239757">
    <property type="component" value="Unassembled WGS sequence"/>
</dbReference>
<feature type="region of interest" description="Disordered" evidence="1">
    <location>
        <begin position="1"/>
        <end position="51"/>
    </location>
</feature>
<gene>
    <name evidence="2" type="ORF">GOBAR_AA36888</name>
</gene>
<proteinExistence type="predicted"/>
<dbReference type="OrthoDB" id="1436341at2759"/>
<accession>A0A2P5VYD6</accession>
<dbReference type="AlphaFoldDB" id="A0A2P5VYD6"/>
<organism evidence="2 3">
    <name type="scientific">Gossypium barbadense</name>
    <name type="common">Sea Island cotton</name>
    <name type="synonym">Hibiscus barbadensis</name>
    <dbReference type="NCBI Taxonomy" id="3634"/>
    <lineage>
        <taxon>Eukaryota</taxon>
        <taxon>Viridiplantae</taxon>
        <taxon>Streptophyta</taxon>
        <taxon>Embryophyta</taxon>
        <taxon>Tracheophyta</taxon>
        <taxon>Spermatophyta</taxon>
        <taxon>Magnoliopsida</taxon>
        <taxon>eudicotyledons</taxon>
        <taxon>Gunneridae</taxon>
        <taxon>Pentapetalae</taxon>
        <taxon>rosids</taxon>
        <taxon>malvids</taxon>
        <taxon>Malvales</taxon>
        <taxon>Malvaceae</taxon>
        <taxon>Malvoideae</taxon>
        <taxon>Gossypium</taxon>
    </lineage>
</organism>
<protein>
    <submittedName>
        <fullName evidence="2">Uncharacterized protein</fullName>
    </submittedName>
</protein>